<protein>
    <recommendedName>
        <fullName evidence="3">Head-tail adaptor protein</fullName>
    </recommendedName>
</protein>
<evidence type="ECO:0008006" key="3">
    <source>
        <dbReference type="Google" id="ProtNLM"/>
    </source>
</evidence>
<organism evidence="1 2">
    <name type="scientific">Paenibacillus campinasensis</name>
    <dbReference type="NCBI Taxonomy" id="66347"/>
    <lineage>
        <taxon>Bacteria</taxon>
        <taxon>Bacillati</taxon>
        <taxon>Bacillota</taxon>
        <taxon>Bacilli</taxon>
        <taxon>Bacillales</taxon>
        <taxon>Paenibacillaceae</taxon>
        <taxon>Paenibacillus</taxon>
    </lineage>
</organism>
<dbReference type="Proteomes" id="UP000435177">
    <property type="component" value="Unassembled WGS sequence"/>
</dbReference>
<comment type="caution">
    <text evidence="1">The sequence shown here is derived from an EMBL/GenBank/DDBJ whole genome shotgun (WGS) entry which is preliminary data.</text>
</comment>
<gene>
    <name evidence="1" type="ORF">GNP94_21990</name>
</gene>
<accession>A0ABW9T949</accession>
<name>A0ABW9T949_9BACL</name>
<dbReference type="RefSeq" id="WP_155619013.1">
    <property type="nucleotide sequence ID" value="NZ_WOAA01000031.1"/>
</dbReference>
<reference evidence="1 2" key="1">
    <citation type="submission" date="2019-11" db="EMBL/GenBank/DDBJ databases">
        <title>Draft genome sequences of five Paenibacillus species of dairy origin.</title>
        <authorList>
            <person name="Olajide A.M."/>
            <person name="Chen S."/>
            <person name="Lapointe G."/>
        </authorList>
    </citation>
    <scope>NUCLEOTIDE SEQUENCE [LARGE SCALE GENOMIC DNA]</scope>
    <source>
        <strain evidence="1 2">3CS1</strain>
    </source>
</reference>
<sequence>MRHRFAPIIRRRSVPYILLMPKDGGEWRGGKYIPAEGEKVKRRGVIQPLGEEISQQDGGRYTKDDRKLFCLSPHNEGDVILYKGDRYTVQSGDDRSDYSDTYQYVLERVTP</sequence>
<proteinExistence type="predicted"/>
<evidence type="ECO:0000313" key="1">
    <source>
        <dbReference type="EMBL" id="MUG68645.1"/>
    </source>
</evidence>
<dbReference type="EMBL" id="WOAA01000031">
    <property type="protein sequence ID" value="MUG68645.1"/>
    <property type="molecule type" value="Genomic_DNA"/>
</dbReference>
<keyword evidence="2" id="KW-1185">Reference proteome</keyword>
<evidence type="ECO:0000313" key="2">
    <source>
        <dbReference type="Proteomes" id="UP000435177"/>
    </source>
</evidence>